<dbReference type="PANTHER" id="PTHR33052">
    <property type="entry name" value="DUF4228 DOMAIN PROTEIN-RELATED"/>
    <property type="match status" value="1"/>
</dbReference>
<name>A0AAV1C4W7_OLDCO</name>
<accession>A0AAV1C4W7</accession>
<keyword evidence="2" id="KW-1185">Reference proteome</keyword>
<dbReference type="Proteomes" id="UP001161247">
    <property type="component" value="Chromosome 1"/>
</dbReference>
<proteinExistence type="predicted"/>
<evidence type="ECO:0000313" key="1">
    <source>
        <dbReference type="EMBL" id="CAI9089832.1"/>
    </source>
</evidence>
<reference evidence="1" key="1">
    <citation type="submission" date="2023-03" db="EMBL/GenBank/DDBJ databases">
        <authorList>
            <person name="Julca I."/>
        </authorList>
    </citation>
    <scope>NUCLEOTIDE SEQUENCE</scope>
</reference>
<dbReference type="EMBL" id="OX459118">
    <property type="protein sequence ID" value="CAI9089832.1"/>
    <property type="molecule type" value="Genomic_DNA"/>
</dbReference>
<dbReference type="Pfam" id="PF14009">
    <property type="entry name" value="PADRE"/>
    <property type="match status" value="1"/>
</dbReference>
<sequence>MKIILHKLFGKRKLAPAPNPNPMEDHQAAEKQAALGESPAALKIIHAGGRVELYYMAIPAERIIEKYPYFTLARPDVFRRPWDAIVPPNEILVPGQKYFVVSLRTVKKLRRRIKKPIVGSTGLIDSGSGLQITDSSCDENFSSSSFVQNRFGILIKSKSQIKTRNRRVRFFGIDGKKDVGCSEKNGAGANDRVANRSLNDKADGEKKRSVRSCIVQWQPSLTSINEDHFNY</sequence>
<organism evidence="1 2">
    <name type="scientific">Oldenlandia corymbosa var. corymbosa</name>
    <dbReference type="NCBI Taxonomy" id="529605"/>
    <lineage>
        <taxon>Eukaryota</taxon>
        <taxon>Viridiplantae</taxon>
        <taxon>Streptophyta</taxon>
        <taxon>Embryophyta</taxon>
        <taxon>Tracheophyta</taxon>
        <taxon>Spermatophyta</taxon>
        <taxon>Magnoliopsida</taxon>
        <taxon>eudicotyledons</taxon>
        <taxon>Gunneridae</taxon>
        <taxon>Pentapetalae</taxon>
        <taxon>asterids</taxon>
        <taxon>lamiids</taxon>
        <taxon>Gentianales</taxon>
        <taxon>Rubiaceae</taxon>
        <taxon>Rubioideae</taxon>
        <taxon>Spermacoceae</taxon>
        <taxon>Hedyotis-Oldenlandia complex</taxon>
        <taxon>Oldenlandia</taxon>
    </lineage>
</organism>
<gene>
    <name evidence="1" type="ORF">OLC1_LOCUS2103</name>
</gene>
<protein>
    <submittedName>
        <fullName evidence="1">OLC1v1024476C1</fullName>
    </submittedName>
</protein>
<dbReference type="InterPro" id="IPR025322">
    <property type="entry name" value="PADRE_dom"/>
</dbReference>
<evidence type="ECO:0000313" key="2">
    <source>
        <dbReference type="Proteomes" id="UP001161247"/>
    </source>
</evidence>
<dbReference type="AlphaFoldDB" id="A0AAV1C4W7"/>